<keyword evidence="4" id="KW-1185">Reference proteome</keyword>
<feature type="compositionally biased region" description="Basic and acidic residues" evidence="2">
    <location>
        <begin position="181"/>
        <end position="200"/>
    </location>
</feature>
<organism evidence="3 4">
    <name type="scientific">Nephila pilipes</name>
    <name type="common">Giant wood spider</name>
    <name type="synonym">Nephila maculata</name>
    <dbReference type="NCBI Taxonomy" id="299642"/>
    <lineage>
        <taxon>Eukaryota</taxon>
        <taxon>Metazoa</taxon>
        <taxon>Ecdysozoa</taxon>
        <taxon>Arthropoda</taxon>
        <taxon>Chelicerata</taxon>
        <taxon>Arachnida</taxon>
        <taxon>Araneae</taxon>
        <taxon>Araneomorphae</taxon>
        <taxon>Entelegynae</taxon>
        <taxon>Araneoidea</taxon>
        <taxon>Nephilidae</taxon>
        <taxon>Nephila</taxon>
    </lineage>
</organism>
<dbReference type="PANTHER" id="PTHR12232:SF15">
    <property type="entry name" value="SH3 DOMAIN-BINDING GLUTAMIC ACID-RICH PROTEIN HOMOLOG"/>
    <property type="match status" value="1"/>
</dbReference>
<dbReference type="Pfam" id="PF04908">
    <property type="entry name" value="SH3BGR"/>
    <property type="match status" value="1"/>
</dbReference>
<evidence type="ECO:0000256" key="2">
    <source>
        <dbReference type="SAM" id="MobiDB-lite"/>
    </source>
</evidence>
<feature type="compositionally biased region" description="Polar residues" evidence="2">
    <location>
        <begin position="127"/>
        <end position="141"/>
    </location>
</feature>
<dbReference type="SUPFAM" id="SSF52833">
    <property type="entry name" value="Thioredoxin-like"/>
    <property type="match status" value="1"/>
</dbReference>
<dbReference type="OrthoDB" id="9932926at2759"/>
<dbReference type="Proteomes" id="UP000887013">
    <property type="component" value="Unassembled WGS sequence"/>
</dbReference>
<evidence type="ECO:0000313" key="4">
    <source>
        <dbReference type="Proteomes" id="UP000887013"/>
    </source>
</evidence>
<protein>
    <submittedName>
        <fullName evidence="3">SH3 domain-binding glutamic acid-rich protein homolog</fullName>
    </submittedName>
</protein>
<accession>A0A8X6NYP2</accession>
<name>A0A8X6NYP2_NEPPI</name>
<reference evidence="3" key="1">
    <citation type="submission" date="2020-08" db="EMBL/GenBank/DDBJ databases">
        <title>Multicomponent nature underlies the extraordinary mechanical properties of spider dragline silk.</title>
        <authorList>
            <person name="Kono N."/>
            <person name="Nakamura H."/>
            <person name="Mori M."/>
            <person name="Yoshida Y."/>
            <person name="Ohtoshi R."/>
            <person name="Malay A.D."/>
            <person name="Moran D.A.P."/>
            <person name="Tomita M."/>
            <person name="Numata K."/>
            <person name="Arakawa K."/>
        </authorList>
    </citation>
    <scope>NUCLEOTIDE SEQUENCE</scope>
</reference>
<proteinExistence type="inferred from homology"/>
<evidence type="ECO:0000313" key="3">
    <source>
        <dbReference type="EMBL" id="GFT42318.1"/>
    </source>
</evidence>
<dbReference type="GO" id="GO:0005737">
    <property type="term" value="C:cytoplasm"/>
    <property type="evidence" value="ECO:0007669"/>
    <property type="project" value="TreeGrafter"/>
</dbReference>
<dbReference type="PANTHER" id="PTHR12232">
    <property type="entry name" value="SH3 DOMAIN-BINDING GLUTAMIC ACID-RICH-LIKE PROTEIN"/>
    <property type="match status" value="1"/>
</dbReference>
<dbReference type="AlphaFoldDB" id="A0A8X6NYP2"/>
<comment type="similarity">
    <text evidence="1">Belongs to the SH3BGR family.</text>
</comment>
<gene>
    <name evidence="3" type="primary">Sh3beta</name>
    <name evidence="3" type="ORF">NPIL_145541</name>
</gene>
<sequence length="210" mass="23975">MTIKVYTSGICGSQEVRKQQQRVIFILQSLPIDLQIIDVTDPGRDEDLTFMQEAAKKHDKKTQLPPQIFNENEYCGDYADFELANDDDEIMRFLKLEDSKSKAETITNTESEEIITQNGIENHEINQENPTNNEEPISNGINYADNETKKQESELVDDKTNEEETSNIEAPTNDDAEVIAEETKDEVSSKVEETTNRKESSEEESEEESE</sequence>
<feature type="region of interest" description="Disordered" evidence="2">
    <location>
        <begin position="100"/>
        <end position="210"/>
    </location>
</feature>
<evidence type="ECO:0000256" key="1">
    <source>
        <dbReference type="ARBA" id="ARBA00007764"/>
    </source>
</evidence>
<dbReference type="InterPro" id="IPR006993">
    <property type="entry name" value="Glut_rich_SH3-bd"/>
</dbReference>
<dbReference type="InterPro" id="IPR051033">
    <property type="entry name" value="SH3BGR"/>
</dbReference>
<feature type="compositionally biased region" description="Acidic residues" evidence="2">
    <location>
        <begin position="160"/>
        <end position="180"/>
    </location>
</feature>
<feature type="compositionally biased region" description="Acidic residues" evidence="2">
    <location>
        <begin position="201"/>
        <end position="210"/>
    </location>
</feature>
<comment type="caution">
    <text evidence="3">The sequence shown here is derived from an EMBL/GenBank/DDBJ whole genome shotgun (WGS) entry which is preliminary data.</text>
</comment>
<feature type="compositionally biased region" description="Basic and acidic residues" evidence="2">
    <location>
        <begin position="146"/>
        <end position="159"/>
    </location>
</feature>
<dbReference type="Gene3D" id="3.40.30.10">
    <property type="entry name" value="Glutaredoxin"/>
    <property type="match status" value="1"/>
</dbReference>
<dbReference type="InterPro" id="IPR036249">
    <property type="entry name" value="Thioredoxin-like_sf"/>
</dbReference>
<dbReference type="EMBL" id="BMAW01015162">
    <property type="protein sequence ID" value="GFT42318.1"/>
    <property type="molecule type" value="Genomic_DNA"/>
</dbReference>